<reference evidence="2" key="1">
    <citation type="submission" date="2025-08" db="UniProtKB">
        <authorList>
            <consortium name="RefSeq"/>
        </authorList>
    </citation>
    <scope>IDENTIFICATION</scope>
</reference>
<feature type="region of interest" description="Disordered" evidence="1">
    <location>
        <begin position="1"/>
        <end position="67"/>
    </location>
</feature>
<feature type="compositionally biased region" description="Basic and acidic residues" evidence="1">
    <location>
        <begin position="49"/>
        <end position="59"/>
    </location>
</feature>
<proteinExistence type="predicted"/>
<dbReference type="AlphaFoldDB" id="A0A1S3Z6Y7"/>
<dbReference type="RefSeq" id="XP_016460240.1">
    <property type="nucleotide sequence ID" value="XM_016604754.1"/>
</dbReference>
<feature type="region of interest" description="Disordered" evidence="1">
    <location>
        <begin position="313"/>
        <end position="355"/>
    </location>
</feature>
<dbReference type="KEGG" id="nta:107783734"/>
<dbReference type="PaxDb" id="4097-A0A1S3Z6Y7"/>
<organism evidence="2">
    <name type="scientific">Nicotiana tabacum</name>
    <name type="common">Common tobacco</name>
    <dbReference type="NCBI Taxonomy" id="4097"/>
    <lineage>
        <taxon>Eukaryota</taxon>
        <taxon>Viridiplantae</taxon>
        <taxon>Streptophyta</taxon>
        <taxon>Embryophyta</taxon>
        <taxon>Tracheophyta</taxon>
        <taxon>Spermatophyta</taxon>
        <taxon>Magnoliopsida</taxon>
        <taxon>eudicotyledons</taxon>
        <taxon>Gunneridae</taxon>
        <taxon>Pentapetalae</taxon>
        <taxon>asterids</taxon>
        <taxon>lamiids</taxon>
        <taxon>Solanales</taxon>
        <taxon>Solanaceae</taxon>
        <taxon>Nicotianoideae</taxon>
        <taxon>Nicotianeae</taxon>
        <taxon>Nicotiana</taxon>
    </lineage>
</organism>
<accession>A0A1S3Z6Y7</accession>
<protein>
    <submittedName>
        <fullName evidence="2">Uncharacterized protein</fullName>
    </submittedName>
</protein>
<name>A0A1S3Z6Y7_TOBAC</name>
<gene>
    <name evidence="2" type="primary">LOC107783734</name>
</gene>
<evidence type="ECO:0000256" key="1">
    <source>
        <dbReference type="SAM" id="MobiDB-lite"/>
    </source>
</evidence>
<feature type="region of interest" description="Disordered" evidence="1">
    <location>
        <begin position="84"/>
        <end position="104"/>
    </location>
</feature>
<feature type="compositionally biased region" description="Basic residues" evidence="1">
    <location>
        <begin position="37"/>
        <end position="46"/>
    </location>
</feature>
<sequence>MRPPSGEKETSAPIPKLAKGNKRKRASTSEDPELKARTARKPRKNTIRLTEESIRRMRDEDEENDDSSILVARVKKTIYDPKTTGSMVVDKAPPRTKGISEKDSGKVLESLEIEDVSHRNEQTLGAIREARALGTLEVDRAHEREDPFCDLFTSIKDAAGPSDASSLFFEAHRALNRALSLHQEAFSKSWAELSRYEADFRGLLEERNALKLLSGQKEEEIRDLRSELSKVHKDQTSLIEQFREEVNTIKAESLGWKEGMKERSSTQARKIEELEAWLASELAKAKFEAEKAKAEADAIVAVYQADAEAAQVQARRHEAEAEALATSDDDDDDGSKSVFENGEDLDVEEAAPGGD</sequence>
<evidence type="ECO:0000313" key="2">
    <source>
        <dbReference type="RefSeq" id="XP_016460240.1"/>
    </source>
</evidence>
<feature type="compositionally biased region" description="Basic and acidic residues" evidence="1">
    <location>
        <begin position="1"/>
        <end position="10"/>
    </location>
</feature>